<name>A0A120FIM0_9HYPH</name>
<keyword evidence="2" id="KW-1185">Reference proteome</keyword>
<dbReference type="RefSeq" id="WP_062372232.1">
    <property type="nucleotide sequence ID" value="NZ_LNCD01000103.1"/>
</dbReference>
<dbReference type="AlphaFoldDB" id="A0A120FIM0"/>
<evidence type="ECO:0000313" key="1">
    <source>
        <dbReference type="EMBL" id="KWV47732.1"/>
    </source>
</evidence>
<gene>
    <name evidence="1" type="ORF">AS026_13240</name>
</gene>
<reference evidence="1 2" key="1">
    <citation type="submission" date="2015-11" db="EMBL/GenBank/DDBJ databases">
        <title>Draft Genome Sequence of the Strain BR 10423 (Rhizobium sp.) isolated from nodules of Mimosa pudica.</title>
        <authorList>
            <person name="Barauna A.C."/>
            <person name="Zilli J.E."/>
            <person name="Simoes-Araujo J.L."/>
            <person name="Reis V.M."/>
            <person name="James E.K."/>
            <person name="Reis F.B.Jr."/>
            <person name="Rouws L.F."/>
            <person name="Passos S.R."/>
            <person name="Gois S.R."/>
        </authorList>
    </citation>
    <scope>NUCLEOTIDE SEQUENCE [LARGE SCALE GENOMIC DNA]</scope>
    <source>
        <strain evidence="1 2">BR10423</strain>
    </source>
</reference>
<protein>
    <submittedName>
        <fullName evidence="1">Uncharacterized protein</fullName>
    </submittedName>
</protein>
<evidence type="ECO:0000313" key="2">
    <source>
        <dbReference type="Proteomes" id="UP000068164"/>
    </source>
</evidence>
<proteinExistence type="predicted"/>
<dbReference type="OrthoDB" id="8226460at2"/>
<sequence>MVDIFSKRDGPRPEDVQIRQVIEQNRGLITKLADHLSNGRYSNSKKPRATPQAEGLTIHIGGSPAAAPEPEARIRVTPNDRIIAVDVHSGRQLLHFGDIRATGNATAFKLATADNSYVAPLDDDIVGVLADMDGVTLGAAYSAADLAADIGRRLNIAPEA</sequence>
<comment type="caution">
    <text evidence="1">The sequence shown here is derived from an EMBL/GenBank/DDBJ whole genome shotgun (WGS) entry which is preliminary data.</text>
</comment>
<accession>A0A120FIM0</accession>
<organism evidence="1 2">
    <name type="scientific">Rhizobium altiplani</name>
    <dbReference type="NCBI Taxonomy" id="1864509"/>
    <lineage>
        <taxon>Bacteria</taxon>
        <taxon>Pseudomonadati</taxon>
        <taxon>Pseudomonadota</taxon>
        <taxon>Alphaproteobacteria</taxon>
        <taxon>Hyphomicrobiales</taxon>
        <taxon>Rhizobiaceae</taxon>
        <taxon>Rhizobium/Agrobacterium group</taxon>
        <taxon>Rhizobium</taxon>
    </lineage>
</organism>
<dbReference type="Proteomes" id="UP000068164">
    <property type="component" value="Unassembled WGS sequence"/>
</dbReference>
<dbReference type="EMBL" id="LNCD01000103">
    <property type="protein sequence ID" value="KWV47732.1"/>
    <property type="molecule type" value="Genomic_DNA"/>
</dbReference>